<dbReference type="GO" id="GO:0003824">
    <property type="term" value="F:catalytic activity"/>
    <property type="evidence" value="ECO:0007669"/>
    <property type="project" value="UniProtKB-ARBA"/>
</dbReference>
<dbReference type="EMBL" id="JJRY01000023">
    <property type="protein sequence ID" value="KEF36700.1"/>
    <property type="molecule type" value="Genomic_DNA"/>
</dbReference>
<dbReference type="Pfam" id="PF00378">
    <property type="entry name" value="ECH_1"/>
    <property type="match status" value="1"/>
</dbReference>
<dbReference type="PANTHER" id="PTHR43459">
    <property type="entry name" value="ENOYL-COA HYDRATASE"/>
    <property type="match status" value="1"/>
</dbReference>
<dbReference type="PANTHER" id="PTHR43459:SF1">
    <property type="entry name" value="EG:BACN32G11.4 PROTEIN"/>
    <property type="match status" value="1"/>
</dbReference>
<dbReference type="SUPFAM" id="SSF52096">
    <property type="entry name" value="ClpP/crotonase"/>
    <property type="match status" value="1"/>
</dbReference>
<comment type="caution">
    <text evidence="2">The sequence shown here is derived from an EMBL/GenBank/DDBJ whole genome shotgun (WGS) entry which is preliminary data.</text>
</comment>
<dbReference type="Proteomes" id="UP000027936">
    <property type="component" value="Unassembled WGS sequence"/>
</dbReference>
<dbReference type="OrthoDB" id="9775794at2"/>
<dbReference type="Gene3D" id="1.10.12.10">
    <property type="entry name" value="Lyase 2-enoyl-coa Hydratase, Chain A, domain 2"/>
    <property type="match status" value="1"/>
</dbReference>
<dbReference type="CDD" id="cd06558">
    <property type="entry name" value="crotonase-like"/>
    <property type="match status" value="1"/>
</dbReference>
<sequence length="257" mass="28369">MSQFVVLSVEGSIATLQLNRPECMNALNVDMLNELLEKLKEVASSDASILIISGNGNAFSAGGDIKTLLKDTDEETFEKVMDTINEVIMTLYALPKLVISAINGPAAGLGLSFALAGDYVIAEKDAKIAMNFINIGLIPDGGGHFFLKQRLGDHKAMRVIWEGKVYDPNEALVIGLIDEVCETLVMDAACRKANEWLQKPIEAMIKSKKIISDSSRHYLLEILRMEKIGQIRMRETVDHQEGINAFLEKRTPVFTGR</sequence>
<evidence type="ECO:0000313" key="2">
    <source>
        <dbReference type="EMBL" id="KEF36700.1"/>
    </source>
</evidence>
<dbReference type="Gene3D" id="3.90.226.10">
    <property type="entry name" value="2-enoyl-CoA Hydratase, Chain A, domain 1"/>
    <property type="match status" value="1"/>
</dbReference>
<comment type="similarity">
    <text evidence="1">Belongs to the enoyl-CoA hydratase/isomerase family.</text>
</comment>
<gene>
    <name evidence="2" type="ORF">M670_04117</name>
</gene>
<organism evidence="2 3">
    <name type="scientific">Schinkia azotoformans MEV2011</name>
    <dbReference type="NCBI Taxonomy" id="1348973"/>
    <lineage>
        <taxon>Bacteria</taxon>
        <taxon>Bacillati</taxon>
        <taxon>Bacillota</taxon>
        <taxon>Bacilli</taxon>
        <taxon>Bacillales</taxon>
        <taxon>Bacillaceae</taxon>
        <taxon>Calidifontibacillus/Schinkia group</taxon>
        <taxon>Schinkia</taxon>
    </lineage>
</organism>
<evidence type="ECO:0000256" key="1">
    <source>
        <dbReference type="ARBA" id="ARBA00005254"/>
    </source>
</evidence>
<dbReference type="InterPro" id="IPR029045">
    <property type="entry name" value="ClpP/crotonase-like_dom_sf"/>
</dbReference>
<proteinExistence type="inferred from homology"/>
<dbReference type="InterPro" id="IPR014748">
    <property type="entry name" value="Enoyl-CoA_hydra_C"/>
</dbReference>
<evidence type="ECO:0000313" key="3">
    <source>
        <dbReference type="Proteomes" id="UP000027936"/>
    </source>
</evidence>
<accession>A0A072NTZ6</accession>
<dbReference type="NCBIfam" id="NF005804">
    <property type="entry name" value="PRK07659.1"/>
    <property type="match status" value="1"/>
</dbReference>
<name>A0A072NTZ6_SCHAZ</name>
<dbReference type="PATRIC" id="fig|1348973.3.peg.4002"/>
<dbReference type="InterPro" id="IPR001753">
    <property type="entry name" value="Enoyl-CoA_hydra/iso"/>
</dbReference>
<protein>
    <submittedName>
        <fullName evidence="2">Enoyl-CoA hydratase</fullName>
    </submittedName>
</protein>
<dbReference type="AlphaFoldDB" id="A0A072NTZ6"/>
<reference evidence="2 3" key="1">
    <citation type="submission" date="2014-04" db="EMBL/GenBank/DDBJ databases">
        <title>Draft genome sequence of Bacillus azotoformans MEV2011, a (co-) denitrifying strain unable to grow in the presence of oxygen.</title>
        <authorList>
            <person name="Nielsen M."/>
            <person name="Schreiber L."/>
            <person name="Finster K."/>
            <person name="Schramm A."/>
        </authorList>
    </citation>
    <scope>NUCLEOTIDE SEQUENCE [LARGE SCALE GENOMIC DNA]</scope>
    <source>
        <strain evidence="2 3">MEV2011</strain>
    </source>
</reference>
<dbReference type="RefSeq" id="WP_035197856.1">
    <property type="nucleotide sequence ID" value="NZ_JJRY01000023.1"/>
</dbReference>